<evidence type="ECO:0000256" key="14">
    <source>
        <dbReference type="ARBA" id="ARBA00049308"/>
    </source>
</evidence>
<dbReference type="SMART" id="SM00220">
    <property type="entry name" value="S_TKc"/>
    <property type="match status" value="1"/>
</dbReference>
<dbReference type="PANTHER" id="PTHR46392">
    <property type="entry name" value="DUAL SERINE/THREONINE AND TYROSINE PROTEIN KINASE"/>
    <property type="match status" value="1"/>
</dbReference>
<dbReference type="EC" id="2.7.12.1" evidence="2"/>
<dbReference type="GO" id="GO:0045743">
    <property type="term" value="P:positive regulation of fibroblast growth factor receptor signaling pathway"/>
    <property type="evidence" value="ECO:0007669"/>
    <property type="project" value="TreeGrafter"/>
</dbReference>
<evidence type="ECO:0000256" key="4">
    <source>
        <dbReference type="ARBA" id="ARBA00022527"/>
    </source>
</evidence>
<evidence type="ECO:0000256" key="2">
    <source>
        <dbReference type="ARBA" id="ARBA00013203"/>
    </source>
</evidence>
<dbReference type="GO" id="GO:0070374">
    <property type="term" value="P:positive regulation of ERK1 and ERK2 cascade"/>
    <property type="evidence" value="ECO:0007669"/>
    <property type="project" value="TreeGrafter"/>
</dbReference>
<evidence type="ECO:0000256" key="13">
    <source>
        <dbReference type="ARBA" id="ARBA00049003"/>
    </source>
</evidence>
<dbReference type="AlphaFoldDB" id="A0A7J7JXM5"/>
<proteinExistence type="predicted"/>
<dbReference type="PROSITE" id="PS00107">
    <property type="entry name" value="PROTEIN_KINASE_ATP"/>
    <property type="match status" value="1"/>
</dbReference>
<keyword evidence="19" id="KW-1185">Reference proteome</keyword>
<evidence type="ECO:0000256" key="11">
    <source>
        <dbReference type="ARBA" id="ARBA00041268"/>
    </source>
</evidence>
<evidence type="ECO:0000256" key="10">
    <source>
        <dbReference type="ARBA" id="ARBA00040421"/>
    </source>
</evidence>
<protein>
    <recommendedName>
        <fullName evidence="10">Dual serine/threonine and tyrosine protein kinase</fullName>
        <ecNumber evidence="2">2.7.12.1</ecNumber>
    </recommendedName>
    <alternativeName>
        <fullName evidence="12">Dusty protein kinase</fullName>
    </alternativeName>
    <alternativeName>
        <fullName evidence="11">Receptor-interacting serine/threonine-protein kinase 5</fullName>
    </alternativeName>
</protein>
<dbReference type="InterPro" id="IPR000719">
    <property type="entry name" value="Prot_kinase_dom"/>
</dbReference>
<evidence type="ECO:0000256" key="7">
    <source>
        <dbReference type="ARBA" id="ARBA00022777"/>
    </source>
</evidence>
<dbReference type="GO" id="GO:0004674">
    <property type="term" value="F:protein serine/threonine kinase activity"/>
    <property type="evidence" value="ECO:0007669"/>
    <property type="project" value="UniProtKB-KW"/>
</dbReference>
<organism evidence="18 19">
    <name type="scientific">Bugula neritina</name>
    <name type="common">Brown bryozoan</name>
    <name type="synonym">Sertularia neritina</name>
    <dbReference type="NCBI Taxonomy" id="10212"/>
    <lineage>
        <taxon>Eukaryota</taxon>
        <taxon>Metazoa</taxon>
        <taxon>Spiralia</taxon>
        <taxon>Lophotrochozoa</taxon>
        <taxon>Bryozoa</taxon>
        <taxon>Gymnolaemata</taxon>
        <taxon>Cheilostomatida</taxon>
        <taxon>Flustrina</taxon>
        <taxon>Buguloidea</taxon>
        <taxon>Bugulidae</taxon>
        <taxon>Bugula</taxon>
    </lineage>
</organism>
<feature type="binding site" evidence="16">
    <location>
        <position position="657"/>
    </location>
    <ligand>
        <name>ATP</name>
        <dbReference type="ChEBI" id="CHEBI:30616"/>
    </ligand>
</feature>
<dbReference type="Pfam" id="PF00069">
    <property type="entry name" value="Pkinase"/>
    <property type="match status" value="1"/>
</dbReference>
<comment type="catalytic activity">
    <reaction evidence="14">
        <text>L-threonyl-[protein] + ATP = O-phospho-L-threonyl-[protein] + ADP + H(+)</text>
        <dbReference type="Rhea" id="RHEA:46608"/>
        <dbReference type="Rhea" id="RHEA-COMP:11060"/>
        <dbReference type="Rhea" id="RHEA-COMP:11605"/>
        <dbReference type="ChEBI" id="CHEBI:15378"/>
        <dbReference type="ChEBI" id="CHEBI:30013"/>
        <dbReference type="ChEBI" id="CHEBI:30616"/>
        <dbReference type="ChEBI" id="CHEBI:61977"/>
        <dbReference type="ChEBI" id="CHEBI:456216"/>
        <dbReference type="EC" id="2.7.12.1"/>
    </reaction>
</comment>
<evidence type="ECO:0000259" key="17">
    <source>
        <dbReference type="PROSITE" id="PS50011"/>
    </source>
</evidence>
<feature type="domain" description="Protein kinase" evidence="17">
    <location>
        <begin position="628"/>
        <end position="889"/>
    </location>
</feature>
<dbReference type="InterPro" id="IPR011009">
    <property type="entry name" value="Kinase-like_dom_sf"/>
</dbReference>
<keyword evidence="9" id="KW-0829">Tyrosine-protein kinase</keyword>
<dbReference type="PROSITE" id="PS50011">
    <property type="entry name" value="PROTEIN_KINASE_DOM"/>
    <property type="match status" value="1"/>
</dbReference>
<dbReference type="InterPro" id="IPR051302">
    <property type="entry name" value="Dual_SerThr-Tyr_Kinase"/>
</dbReference>
<evidence type="ECO:0000313" key="18">
    <source>
        <dbReference type="EMBL" id="KAF6030645.1"/>
    </source>
</evidence>
<dbReference type="Gene3D" id="1.10.510.10">
    <property type="entry name" value="Transferase(Phosphotransferase) domain 1"/>
    <property type="match status" value="1"/>
</dbReference>
<sequence length="921" mass="104083">MNINISGLLRAEINAFNRDISRIRQVLTDTTELFDEIDTATQISGVHLSGESFNEEDDLRALINCPPSLVILGQSQAAKAALVNKLFNEPIYPDISAEEGEVSGWRTVRFRYGRLQTVGLTLPDQYELVDNLVAYNRPWKTLPLEDIKVRVNSDGVIEEDSNAVLDVQLSNGLLKEGLQLLVTPSTNGMSFVNMVKSCTEDVLFICLYAISSLQLSDEEVHQLSELEDNNLTIPMLFVNVGEKDAAVSPADKKPSTLTRLGLYEQLARIGFSTSVLNCGTRVAGNVNGESLNTVVECDVVEDNSQLPQKLCDFLQACLRSDQVRMATILHLVHKRSLNNFIMRAFDMQRDMMITPRRLEFARTKEQELFDTLMRLALEKQEEIKNLVSQSIKSARKTIVSLVSQYDFIGVNISDALHVSTARDLRICNGQIRELVIGRLNQEIAGKLVESVNILRESYIGTLTRCIDSLEQQDHSILGNGKSLKENHAATSALRQILKAAYQVNVQITPGNTFLRNFVDKMKQLIQSLPWHPQPKIDKAWKEKVANDMLDKLNEAKLAKHIGEQFREKLKQSHDHFTHALKQLELHHTGRLEKAEDRRQKLRKIHAPRVAKLAMESSSLRDLIMHGMPICDKEIGRGQYGVVYSCESWADVRPCAIKSVVPQDEKHMNDLALEFYYTKNVPEHDRIVALKGSVIDYQYGGGATPAVLIIMDRLQRDFYSAIKTGFCWMSRLQVAIDVVEGIRFLHSQGLVHRDIKLKNVLLSKENGKDRGKITDLGFCKPEAMMSGSIVGTPIHMAPELFSGFYDNSVDVYAFGILFWYVCSGHVRLPLHFEQCTSKDQLFISVKKGMRPEKSALFDDDCWELMSHCWDPVPSRRPLTGSVESTLYSIYSRYEDNPDMIAIKNQIPSDKKSTSGRKRQSRH</sequence>
<accession>A0A7J7JXM5</accession>
<dbReference type="PANTHER" id="PTHR46392:SF1">
    <property type="entry name" value="DUAL SERINE_THREONINE AND TYROSINE PROTEIN KINASE"/>
    <property type="match status" value="1"/>
</dbReference>
<dbReference type="InterPro" id="IPR008271">
    <property type="entry name" value="Ser/Thr_kinase_AS"/>
</dbReference>
<keyword evidence="3" id="KW-0963">Cytoplasm</keyword>
<dbReference type="GO" id="GO:0004713">
    <property type="term" value="F:protein tyrosine kinase activity"/>
    <property type="evidence" value="ECO:0007669"/>
    <property type="project" value="UniProtKB-KW"/>
</dbReference>
<dbReference type="GO" id="GO:0004712">
    <property type="term" value="F:protein serine/threonine/tyrosine kinase activity"/>
    <property type="evidence" value="ECO:0007669"/>
    <property type="project" value="UniProtKB-EC"/>
</dbReference>
<evidence type="ECO:0000256" key="16">
    <source>
        <dbReference type="PROSITE-ProRule" id="PRU10141"/>
    </source>
</evidence>
<evidence type="ECO:0000313" key="19">
    <source>
        <dbReference type="Proteomes" id="UP000593567"/>
    </source>
</evidence>
<evidence type="ECO:0000256" key="1">
    <source>
        <dbReference type="ARBA" id="ARBA00004496"/>
    </source>
</evidence>
<dbReference type="Proteomes" id="UP000593567">
    <property type="component" value="Unassembled WGS sequence"/>
</dbReference>
<comment type="subcellular location">
    <subcellularLocation>
        <location evidence="1">Cytoplasm</location>
    </subcellularLocation>
</comment>
<comment type="catalytic activity">
    <reaction evidence="13">
        <text>L-seryl-[protein] + ATP = O-phospho-L-seryl-[protein] + ADP + H(+)</text>
        <dbReference type="Rhea" id="RHEA:17989"/>
        <dbReference type="Rhea" id="RHEA-COMP:9863"/>
        <dbReference type="Rhea" id="RHEA-COMP:11604"/>
        <dbReference type="ChEBI" id="CHEBI:15378"/>
        <dbReference type="ChEBI" id="CHEBI:29999"/>
        <dbReference type="ChEBI" id="CHEBI:30616"/>
        <dbReference type="ChEBI" id="CHEBI:83421"/>
        <dbReference type="ChEBI" id="CHEBI:456216"/>
        <dbReference type="EC" id="2.7.12.1"/>
    </reaction>
</comment>
<evidence type="ECO:0000256" key="3">
    <source>
        <dbReference type="ARBA" id="ARBA00022490"/>
    </source>
</evidence>
<dbReference type="GO" id="GO:0043066">
    <property type="term" value="P:negative regulation of apoptotic process"/>
    <property type="evidence" value="ECO:0007669"/>
    <property type="project" value="TreeGrafter"/>
</dbReference>
<keyword evidence="5" id="KW-0808">Transferase</keyword>
<dbReference type="SUPFAM" id="SSF56112">
    <property type="entry name" value="Protein kinase-like (PK-like)"/>
    <property type="match status" value="1"/>
</dbReference>
<dbReference type="GO" id="GO:0044344">
    <property type="term" value="P:cellular response to fibroblast growth factor stimulus"/>
    <property type="evidence" value="ECO:0007669"/>
    <property type="project" value="TreeGrafter"/>
</dbReference>
<dbReference type="OrthoDB" id="122279at2759"/>
<dbReference type="Gene3D" id="3.30.200.20">
    <property type="entry name" value="Phosphorylase Kinase, domain 1"/>
    <property type="match status" value="1"/>
</dbReference>
<dbReference type="InterPro" id="IPR017441">
    <property type="entry name" value="Protein_kinase_ATP_BS"/>
</dbReference>
<dbReference type="PROSITE" id="PS00108">
    <property type="entry name" value="PROTEIN_KINASE_ST"/>
    <property type="match status" value="1"/>
</dbReference>
<dbReference type="EMBL" id="VXIV02001682">
    <property type="protein sequence ID" value="KAF6030645.1"/>
    <property type="molecule type" value="Genomic_DNA"/>
</dbReference>
<evidence type="ECO:0000256" key="9">
    <source>
        <dbReference type="ARBA" id="ARBA00023137"/>
    </source>
</evidence>
<evidence type="ECO:0000256" key="6">
    <source>
        <dbReference type="ARBA" id="ARBA00022741"/>
    </source>
</evidence>
<keyword evidence="6 16" id="KW-0547">Nucleotide-binding</keyword>
<dbReference type="GO" id="GO:0005737">
    <property type="term" value="C:cytoplasm"/>
    <property type="evidence" value="ECO:0007669"/>
    <property type="project" value="UniProtKB-SubCell"/>
</dbReference>
<comment type="caution">
    <text evidence="18">The sequence shown here is derived from an EMBL/GenBank/DDBJ whole genome shotgun (WGS) entry which is preliminary data.</text>
</comment>
<evidence type="ECO:0000256" key="5">
    <source>
        <dbReference type="ARBA" id="ARBA00022679"/>
    </source>
</evidence>
<keyword evidence="8 16" id="KW-0067">ATP-binding</keyword>
<evidence type="ECO:0000256" key="8">
    <source>
        <dbReference type="ARBA" id="ARBA00022840"/>
    </source>
</evidence>
<evidence type="ECO:0000256" key="15">
    <source>
        <dbReference type="ARBA" id="ARBA00051680"/>
    </source>
</evidence>
<reference evidence="18" key="1">
    <citation type="submission" date="2020-06" db="EMBL/GenBank/DDBJ databases">
        <title>Draft genome of Bugula neritina, a colonial animal packing powerful symbionts and potential medicines.</title>
        <authorList>
            <person name="Rayko M."/>
        </authorList>
    </citation>
    <scope>NUCLEOTIDE SEQUENCE [LARGE SCALE GENOMIC DNA]</scope>
    <source>
        <strain evidence="18">Kwan_BN1</strain>
    </source>
</reference>
<keyword evidence="7" id="KW-0418">Kinase</keyword>
<evidence type="ECO:0000256" key="12">
    <source>
        <dbReference type="ARBA" id="ARBA00042638"/>
    </source>
</evidence>
<name>A0A7J7JXM5_BUGNE</name>
<gene>
    <name evidence="18" type="ORF">EB796_011052</name>
</gene>
<comment type="catalytic activity">
    <reaction evidence="15">
        <text>L-tyrosyl-[protein] + ATP = O-phospho-L-tyrosyl-[protein] + ADP + H(+)</text>
        <dbReference type="Rhea" id="RHEA:10596"/>
        <dbReference type="Rhea" id="RHEA-COMP:10136"/>
        <dbReference type="Rhea" id="RHEA-COMP:20101"/>
        <dbReference type="ChEBI" id="CHEBI:15378"/>
        <dbReference type="ChEBI" id="CHEBI:30616"/>
        <dbReference type="ChEBI" id="CHEBI:46858"/>
        <dbReference type="ChEBI" id="CHEBI:61978"/>
        <dbReference type="ChEBI" id="CHEBI:456216"/>
        <dbReference type="EC" id="2.7.12.1"/>
    </reaction>
</comment>
<keyword evidence="4" id="KW-0723">Serine/threonine-protein kinase</keyword>
<dbReference type="GO" id="GO:0005524">
    <property type="term" value="F:ATP binding"/>
    <property type="evidence" value="ECO:0007669"/>
    <property type="project" value="UniProtKB-UniRule"/>
</dbReference>